<name>A0ABX8TD78_9CAUL</name>
<dbReference type="CDD" id="cd00082">
    <property type="entry name" value="HisKA"/>
    <property type="match status" value="1"/>
</dbReference>
<dbReference type="InterPro" id="IPR003661">
    <property type="entry name" value="HisK_dim/P_dom"/>
</dbReference>
<sequence>MPGTERRENNPGRRASDRVPARSAGMPGWLRITILALAFGLAAYALMVSREVARPDREAHELRDQVLQQGARLYAAHLQARLAAADTGLDAATAALTANAAPSDVADVARRAAPGVAFGVIGGNGVVLASAGAEARSFASGLNPTDGDLRLSADKSLLLNGPAAQGRRLVAQINPPADDRDIATLRLASAEGVILASPITAEIGQSVQTVLGLSHQGLLADAKPRSITRGDATTNIYAEALDQHGLIAIAASPAPLTGGRAMINDAWILAVPLFLGIGMLLLVLLQRVSQARMSREWASSEKRFRVAVEAAKCGVWEWDLAGEEVTLSDYMATLLGFESGGAVKAETVLARIHPRFREEVKHALRQAAAYGAFAITFPVPGEEGRTRWIDARGQARGVRGDTGYTAILGVALDITEARRAKAAAQAAESRLRDGVESISDAFVLFDRQGRLILWNQAFEDAFGFGPGVVRRGAQKDELNRIAALAIKAEHAPADGRAGLREVELHDGRWLQLSERFTSEGGSVVTAADITAIKRQEVELHRAADSLRRMVIQLESSQENLALLARKYEVAMTRAEAANQAKSEFLANMSHELRTPLNAINGFSEIMAGELFGPLNDKYKGYAGDILKSGQHLLSLINDILDMAKIEAGKMTLHYEPVSMTEVCEDAVRLMRGKVQDAGLKIHVEAREIPDIEADHRGVKQIMLNLISNAVKFTPEGGAITVSLKRFEAMDGSDRIRVACADTGIGIAPEDLVRLARPFEQVEGQHSKTTQGTGLGLALTKSLIEMHGGQLTMESEPGVGTVVSFDLPVKRPTSNVEPIRAAFAA</sequence>
<keyword evidence="4" id="KW-0418">Kinase</keyword>
<dbReference type="CDD" id="cd16922">
    <property type="entry name" value="HATPase_EvgS-ArcB-TorS-like"/>
    <property type="match status" value="1"/>
</dbReference>
<dbReference type="EC" id="2.7.13.3" evidence="2"/>
<feature type="compositionally biased region" description="Basic and acidic residues" evidence="5">
    <location>
        <begin position="1"/>
        <end position="20"/>
    </location>
</feature>
<dbReference type="GeneID" id="94375767"/>
<accession>A0ABX8TD78</accession>
<evidence type="ECO:0000259" key="8">
    <source>
        <dbReference type="PROSITE" id="PS50112"/>
    </source>
</evidence>
<dbReference type="NCBIfam" id="TIGR00229">
    <property type="entry name" value="sensory_box"/>
    <property type="match status" value="2"/>
</dbReference>
<comment type="catalytic activity">
    <reaction evidence="1">
        <text>ATP + protein L-histidine = ADP + protein N-phospho-L-histidine.</text>
        <dbReference type="EC" id="2.7.13.3"/>
    </reaction>
</comment>
<dbReference type="SMART" id="SM00091">
    <property type="entry name" value="PAS"/>
    <property type="match status" value="2"/>
</dbReference>
<dbReference type="PROSITE" id="PS50113">
    <property type="entry name" value="PAC"/>
    <property type="match status" value="1"/>
</dbReference>
<keyword evidence="3" id="KW-0808">Transferase</keyword>
<dbReference type="PROSITE" id="PS50112">
    <property type="entry name" value="PAS"/>
    <property type="match status" value="2"/>
</dbReference>
<feature type="transmembrane region" description="Helical" evidence="6">
    <location>
        <begin position="266"/>
        <end position="285"/>
    </location>
</feature>
<gene>
    <name evidence="10" type="ORF">KWG56_10835</name>
</gene>
<keyword evidence="6" id="KW-0812">Transmembrane</keyword>
<proteinExistence type="predicted"/>
<evidence type="ECO:0000256" key="3">
    <source>
        <dbReference type="ARBA" id="ARBA00022679"/>
    </source>
</evidence>
<dbReference type="InterPro" id="IPR000700">
    <property type="entry name" value="PAS-assoc_C"/>
</dbReference>
<dbReference type="Pfam" id="PF00512">
    <property type="entry name" value="HisKA"/>
    <property type="match status" value="1"/>
</dbReference>
<evidence type="ECO:0000259" key="9">
    <source>
        <dbReference type="PROSITE" id="PS50113"/>
    </source>
</evidence>
<evidence type="ECO:0000256" key="6">
    <source>
        <dbReference type="SAM" id="Phobius"/>
    </source>
</evidence>
<dbReference type="PROSITE" id="PS50109">
    <property type="entry name" value="HIS_KIN"/>
    <property type="match status" value="1"/>
</dbReference>
<organism evidence="10 11">
    <name type="scientific">Brevundimonas nasdae</name>
    <dbReference type="NCBI Taxonomy" id="172043"/>
    <lineage>
        <taxon>Bacteria</taxon>
        <taxon>Pseudomonadati</taxon>
        <taxon>Pseudomonadota</taxon>
        <taxon>Alphaproteobacteria</taxon>
        <taxon>Caulobacterales</taxon>
        <taxon>Caulobacteraceae</taxon>
        <taxon>Brevundimonas</taxon>
    </lineage>
</organism>
<dbReference type="Pfam" id="PF00989">
    <property type="entry name" value="PAS"/>
    <property type="match status" value="1"/>
</dbReference>
<dbReference type="SMART" id="SM00387">
    <property type="entry name" value="HATPase_c"/>
    <property type="match status" value="1"/>
</dbReference>
<dbReference type="CDD" id="cd00130">
    <property type="entry name" value="PAS"/>
    <property type="match status" value="2"/>
</dbReference>
<dbReference type="Pfam" id="PF02518">
    <property type="entry name" value="HATPase_c"/>
    <property type="match status" value="1"/>
</dbReference>
<feature type="region of interest" description="Disordered" evidence="5">
    <location>
        <begin position="1"/>
        <end position="21"/>
    </location>
</feature>
<dbReference type="InterPro" id="IPR005467">
    <property type="entry name" value="His_kinase_dom"/>
</dbReference>
<evidence type="ECO:0000256" key="4">
    <source>
        <dbReference type="ARBA" id="ARBA00022777"/>
    </source>
</evidence>
<feature type="domain" description="PAS" evidence="8">
    <location>
        <begin position="300"/>
        <end position="371"/>
    </location>
</feature>
<keyword evidence="6" id="KW-0472">Membrane</keyword>
<dbReference type="Pfam" id="PF12860">
    <property type="entry name" value="PAS_7"/>
    <property type="match status" value="1"/>
</dbReference>
<evidence type="ECO:0000256" key="5">
    <source>
        <dbReference type="SAM" id="MobiDB-lite"/>
    </source>
</evidence>
<evidence type="ECO:0000256" key="2">
    <source>
        <dbReference type="ARBA" id="ARBA00012438"/>
    </source>
</evidence>
<dbReference type="RefSeq" id="WP_219354770.1">
    <property type="nucleotide sequence ID" value="NZ_CP080034.1"/>
</dbReference>
<dbReference type="InterPro" id="IPR013767">
    <property type="entry name" value="PAS_fold"/>
</dbReference>
<evidence type="ECO:0000256" key="1">
    <source>
        <dbReference type="ARBA" id="ARBA00000085"/>
    </source>
</evidence>
<evidence type="ECO:0000259" key="7">
    <source>
        <dbReference type="PROSITE" id="PS50109"/>
    </source>
</evidence>
<feature type="domain" description="Histidine kinase" evidence="7">
    <location>
        <begin position="587"/>
        <end position="810"/>
    </location>
</feature>
<protein>
    <recommendedName>
        <fullName evidence="2">histidine kinase</fullName>
        <ecNumber evidence="2">2.7.13.3</ecNumber>
    </recommendedName>
</protein>
<dbReference type="InterPro" id="IPR003594">
    <property type="entry name" value="HATPase_dom"/>
</dbReference>
<feature type="domain" description="PAC" evidence="9">
    <location>
        <begin position="373"/>
        <end position="426"/>
    </location>
</feature>
<evidence type="ECO:0000313" key="11">
    <source>
        <dbReference type="Proteomes" id="UP000824334"/>
    </source>
</evidence>
<keyword evidence="6" id="KW-1133">Transmembrane helix</keyword>
<evidence type="ECO:0000313" key="10">
    <source>
        <dbReference type="EMBL" id="QYC09127.1"/>
    </source>
</evidence>
<dbReference type="PANTHER" id="PTHR43047:SF72">
    <property type="entry name" value="OSMOSENSING HISTIDINE PROTEIN KINASE SLN1"/>
    <property type="match status" value="1"/>
</dbReference>
<feature type="domain" description="PAS" evidence="8">
    <location>
        <begin position="427"/>
        <end position="466"/>
    </location>
</feature>
<dbReference type="Proteomes" id="UP000824334">
    <property type="component" value="Chromosome"/>
</dbReference>
<dbReference type="EMBL" id="CP080034">
    <property type="protein sequence ID" value="QYC09127.1"/>
    <property type="molecule type" value="Genomic_DNA"/>
</dbReference>
<dbReference type="InterPro" id="IPR000014">
    <property type="entry name" value="PAS"/>
</dbReference>
<dbReference type="SMART" id="SM00388">
    <property type="entry name" value="HisKA"/>
    <property type="match status" value="1"/>
</dbReference>
<keyword evidence="11" id="KW-1185">Reference proteome</keyword>
<dbReference type="PANTHER" id="PTHR43047">
    <property type="entry name" value="TWO-COMPONENT HISTIDINE PROTEIN KINASE"/>
    <property type="match status" value="1"/>
</dbReference>
<reference evidence="10 11" key="1">
    <citation type="submission" date="2021-07" db="EMBL/GenBank/DDBJ databases">
        <title>Isolation and characterization of bacteria from a gold mining with a capacity of golden bioaccumulation.</title>
        <authorList>
            <person name="Yang X.J."/>
        </authorList>
    </citation>
    <scope>NUCLEOTIDE SEQUENCE [LARGE SCALE GENOMIC DNA]</scope>
    <source>
        <strain evidence="10 11">Au29</strain>
    </source>
</reference>
<feature type="transmembrane region" description="Helical" evidence="6">
    <location>
        <begin position="28"/>
        <end position="47"/>
    </location>
</feature>